<dbReference type="PIRSF" id="PIRSF018634">
    <property type="entry name" value="UCP018634"/>
    <property type="match status" value="1"/>
</dbReference>
<accession>A0A941W4I3</accession>
<dbReference type="Proteomes" id="UP000722750">
    <property type="component" value="Unassembled WGS sequence"/>
</dbReference>
<protein>
    <recommendedName>
        <fullName evidence="3">Type II toxin-antitoxin system RelE/ParE family toxin</fullName>
    </recommendedName>
</protein>
<dbReference type="EMBL" id="JAANXD010000040">
    <property type="protein sequence ID" value="MBS1257845.1"/>
    <property type="molecule type" value="Genomic_DNA"/>
</dbReference>
<evidence type="ECO:0008006" key="3">
    <source>
        <dbReference type="Google" id="ProtNLM"/>
    </source>
</evidence>
<sequence>MIKLKSRWFAKWAKKNNIKDSDLVITIGNLKQNKSTVNLGSNLYKVRIAKPSRGKSGGHRTLVVHMQGNRAIYIYGFSKNEKDNLSKDELKDFRELSKTLSKITIKEIDKVVANKIYFRLEE</sequence>
<evidence type="ECO:0000313" key="2">
    <source>
        <dbReference type="Proteomes" id="UP000722750"/>
    </source>
</evidence>
<name>A0A941W4I3_9BACT</name>
<gene>
    <name evidence="1" type="ORF">MAG551_00898</name>
</gene>
<comment type="caution">
    <text evidence="1">The sequence shown here is derived from an EMBL/GenBank/DDBJ whole genome shotgun (WGS) entry which is preliminary data.</text>
</comment>
<organism evidence="1 2">
    <name type="scientific">Candidatus Scalindua arabica</name>
    <dbReference type="NCBI Taxonomy" id="1127984"/>
    <lineage>
        <taxon>Bacteria</taxon>
        <taxon>Pseudomonadati</taxon>
        <taxon>Planctomycetota</taxon>
        <taxon>Candidatus Brocadiia</taxon>
        <taxon>Candidatus Brocadiales</taxon>
        <taxon>Candidatus Scalinduaceae</taxon>
        <taxon>Candidatus Scalindua</taxon>
    </lineage>
</organism>
<reference evidence="1" key="1">
    <citation type="journal article" date="2021" name="ISME J.">
        <title>Fine-scale metabolic discontinuity in a stratified prokaryote microbiome of a Red Sea deep halocline.</title>
        <authorList>
            <person name="Michoud G."/>
            <person name="Ngugi D.K."/>
            <person name="Barozzi A."/>
            <person name="Merlino G."/>
            <person name="Calleja M.L."/>
            <person name="Delgado-Huertas A."/>
            <person name="Moran X.A.G."/>
            <person name="Daffonchio D."/>
        </authorList>
    </citation>
    <scope>NUCLEOTIDE SEQUENCE</scope>
    <source>
        <strain evidence="1">SuakinDeep_MAG55_1</strain>
    </source>
</reference>
<evidence type="ECO:0000313" key="1">
    <source>
        <dbReference type="EMBL" id="MBS1257845.1"/>
    </source>
</evidence>
<proteinExistence type="predicted"/>
<dbReference type="InterPro" id="IPR009387">
    <property type="entry name" value="HigB-2"/>
</dbReference>
<dbReference type="Pfam" id="PF06296">
    <property type="entry name" value="RelE"/>
    <property type="match status" value="1"/>
</dbReference>
<dbReference type="AlphaFoldDB" id="A0A941W4I3"/>